<protein>
    <submittedName>
        <fullName evidence="1">Uncharacterized protein</fullName>
    </submittedName>
</protein>
<evidence type="ECO:0000313" key="1">
    <source>
        <dbReference type="EMBL" id="CAG7956959.1"/>
    </source>
</evidence>
<dbReference type="AlphaFoldDB" id="A0A9W4MMK3"/>
<accession>A0A9W4MMK3</accession>
<evidence type="ECO:0000313" key="2">
    <source>
        <dbReference type="Proteomes" id="UP001153618"/>
    </source>
</evidence>
<dbReference type="OrthoDB" id="2991872at2759"/>
<name>A0A9W4MMK3_PENOL</name>
<gene>
    <name evidence="1" type="ORF">POLS_LOCUS631</name>
</gene>
<dbReference type="InterPro" id="IPR053175">
    <property type="entry name" value="DHMBA_Reg_Transcription_Factor"/>
</dbReference>
<keyword evidence="2" id="KW-1185">Reference proteome</keyword>
<dbReference type="PANTHER" id="PTHR38791:SF5">
    <property type="entry name" value="TRANSCRIPTION FACTOR DBAG-RELATED"/>
    <property type="match status" value="1"/>
</dbReference>
<proteinExistence type="predicted"/>
<sequence length="281" mass="31448">MIPEVKNAMGNKLILIIGDLANLRAKLHTNVLTDSQQILSESRSIEADLIAWLAAVPPDFIFSSHSITPEDQSFERRCHGITAYNNEYHIYSDIWAPNCWNHYRCARIFVSELILSQVNKMPQTSPTIMSEDIRFYCKSLRSTISHLAADICRSVPFHLGACNAEVPPGTPAIPPESYLGGLMLLWPLFVAGIVEGPNHPQRRWVIHCLQIIGNTWGLAQALATMDILNVDPGMFHCVGRSCQTTGSGIKSPKLFPVSVYQMSYHRLPEMKQYRELQASSA</sequence>
<dbReference type="EMBL" id="CAJVOS010000008">
    <property type="protein sequence ID" value="CAG7956959.1"/>
    <property type="molecule type" value="Genomic_DNA"/>
</dbReference>
<reference evidence="1" key="1">
    <citation type="submission" date="2021-07" db="EMBL/GenBank/DDBJ databases">
        <authorList>
            <person name="Branca A.L. A."/>
        </authorList>
    </citation>
    <scope>NUCLEOTIDE SEQUENCE</scope>
</reference>
<organism evidence="1 2">
    <name type="scientific">Penicillium olsonii</name>
    <dbReference type="NCBI Taxonomy" id="99116"/>
    <lineage>
        <taxon>Eukaryota</taxon>
        <taxon>Fungi</taxon>
        <taxon>Dikarya</taxon>
        <taxon>Ascomycota</taxon>
        <taxon>Pezizomycotina</taxon>
        <taxon>Eurotiomycetes</taxon>
        <taxon>Eurotiomycetidae</taxon>
        <taxon>Eurotiales</taxon>
        <taxon>Aspergillaceae</taxon>
        <taxon>Penicillium</taxon>
    </lineage>
</organism>
<dbReference type="Proteomes" id="UP001153618">
    <property type="component" value="Unassembled WGS sequence"/>
</dbReference>
<dbReference type="PANTHER" id="PTHR38791">
    <property type="entry name" value="ZN(II)2CYS6 TRANSCRIPTION FACTOR (EUROFUNG)-RELATED-RELATED"/>
    <property type="match status" value="1"/>
</dbReference>
<comment type="caution">
    <text evidence="1">The sequence shown here is derived from an EMBL/GenBank/DDBJ whole genome shotgun (WGS) entry which is preliminary data.</text>
</comment>